<dbReference type="AlphaFoldDB" id="A0A914N425"/>
<organism evidence="1 2">
    <name type="scientific">Meloidogyne incognita</name>
    <name type="common">Southern root-knot nematode worm</name>
    <name type="synonym">Oxyuris incognita</name>
    <dbReference type="NCBI Taxonomy" id="6306"/>
    <lineage>
        <taxon>Eukaryota</taxon>
        <taxon>Metazoa</taxon>
        <taxon>Ecdysozoa</taxon>
        <taxon>Nematoda</taxon>
        <taxon>Chromadorea</taxon>
        <taxon>Rhabditida</taxon>
        <taxon>Tylenchina</taxon>
        <taxon>Tylenchomorpha</taxon>
        <taxon>Tylenchoidea</taxon>
        <taxon>Meloidogynidae</taxon>
        <taxon>Meloidogyninae</taxon>
        <taxon>Meloidogyne</taxon>
        <taxon>Meloidogyne incognita group</taxon>
    </lineage>
</organism>
<proteinExistence type="predicted"/>
<sequence>MLGQPAMLHYLILQIFLNKDLKKNQLAQKTNQNFYLNQHLDNIEYLEGITNTLIWLTEDACLLSAT</sequence>
<dbReference type="WBParaSite" id="Minc3s03238g33253">
    <property type="protein sequence ID" value="Minc3s03238g33253"/>
    <property type="gene ID" value="Minc3s03238g33253"/>
</dbReference>
<evidence type="ECO:0000313" key="2">
    <source>
        <dbReference type="WBParaSite" id="Minc3s03238g33253"/>
    </source>
</evidence>
<evidence type="ECO:0000313" key="1">
    <source>
        <dbReference type="Proteomes" id="UP000887563"/>
    </source>
</evidence>
<accession>A0A914N425</accession>
<protein>
    <submittedName>
        <fullName evidence="2">Uncharacterized protein</fullName>
    </submittedName>
</protein>
<dbReference type="Proteomes" id="UP000887563">
    <property type="component" value="Unplaced"/>
</dbReference>
<name>A0A914N425_MELIC</name>
<keyword evidence="1" id="KW-1185">Reference proteome</keyword>
<reference evidence="2" key="1">
    <citation type="submission" date="2022-11" db="UniProtKB">
        <authorList>
            <consortium name="WormBaseParasite"/>
        </authorList>
    </citation>
    <scope>IDENTIFICATION</scope>
</reference>